<gene>
    <name evidence="1" type="ORF">HaLaN_31516</name>
</gene>
<feature type="non-terminal residue" evidence="1">
    <location>
        <position position="50"/>
    </location>
</feature>
<accession>A0A6A0AHS5</accession>
<sequence>MATQINTEAIVDRTWKLVAAKYPQPASPKLLKWDKYFAYFNNHFKGIHEP</sequence>
<evidence type="ECO:0000313" key="2">
    <source>
        <dbReference type="Proteomes" id="UP000485058"/>
    </source>
</evidence>
<protein>
    <submittedName>
        <fullName evidence="1">Uncharacterized protein</fullName>
    </submittedName>
</protein>
<organism evidence="1 2">
    <name type="scientific">Haematococcus lacustris</name>
    <name type="common">Green alga</name>
    <name type="synonym">Haematococcus pluvialis</name>
    <dbReference type="NCBI Taxonomy" id="44745"/>
    <lineage>
        <taxon>Eukaryota</taxon>
        <taxon>Viridiplantae</taxon>
        <taxon>Chlorophyta</taxon>
        <taxon>core chlorophytes</taxon>
        <taxon>Chlorophyceae</taxon>
        <taxon>CS clade</taxon>
        <taxon>Chlamydomonadales</taxon>
        <taxon>Haematococcaceae</taxon>
        <taxon>Haematococcus</taxon>
    </lineage>
</organism>
<dbReference type="AlphaFoldDB" id="A0A6A0AHS5"/>
<name>A0A6A0AHS5_HAELA</name>
<dbReference type="EMBL" id="BLLF01006506">
    <property type="protein sequence ID" value="GFH32316.1"/>
    <property type="molecule type" value="Genomic_DNA"/>
</dbReference>
<dbReference type="Proteomes" id="UP000485058">
    <property type="component" value="Unassembled WGS sequence"/>
</dbReference>
<evidence type="ECO:0000313" key="1">
    <source>
        <dbReference type="EMBL" id="GFH32316.1"/>
    </source>
</evidence>
<feature type="non-terminal residue" evidence="1">
    <location>
        <position position="1"/>
    </location>
</feature>
<comment type="caution">
    <text evidence="1">The sequence shown here is derived from an EMBL/GenBank/DDBJ whole genome shotgun (WGS) entry which is preliminary data.</text>
</comment>
<proteinExistence type="predicted"/>
<reference evidence="1 2" key="1">
    <citation type="submission" date="2020-02" db="EMBL/GenBank/DDBJ databases">
        <title>Draft genome sequence of Haematococcus lacustris strain NIES-144.</title>
        <authorList>
            <person name="Morimoto D."/>
            <person name="Nakagawa S."/>
            <person name="Yoshida T."/>
            <person name="Sawayama S."/>
        </authorList>
    </citation>
    <scope>NUCLEOTIDE SEQUENCE [LARGE SCALE GENOMIC DNA]</scope>
    <source>
        <strain evidence="1 2">NIES-144</strain>
    </source>
</reference>
<keyword evidence="2" id="KW-1185">Reference proteome</keyword>